<evidence type="ECO:0000259" key="5">
    <source>
        <dbReference type="Pfam" id="PF02775"/>
    </source>
</evidence>
<evidence type="ECO:0000259" key="4">
    <source>
        <dbReference type="Pfam" id="PF00205"/>
    </source>
</evidence>
<dbReference type="PANTHER" id="PTHR18968">
    <property type="entry name" value="THIAMINE PYROPHOSPHATE ENZYMES"/>
    <property type="match status" value="1"/>
</dbReference>
<dbReference type="Proteomes" id="UP000671879">
    <property type="component" value="Chromosome"/>
</dbReference>
<dbReference type="Pfam" id="PF00205">
    <property type="entry name" value="TPP_enzyme_M"/>
    <property type="match status" value="1"/>
</dbReference>
<dbReference type="PANTHER" id="PTHR18968:SF13">
    <property type="entry name" value="ACETOLACTATE SYNTHASE CATALYTIC SUBUNIT, MITOCHONDRIAL"/>
    <property type="match status" value="1"/>
</dbReference>
<feature type="domain" description="Thiamine pyrophosphate enzyme central" evidence="4">
    <location>
        <begin position="194"/>
        <end position="321"/>
    </location>
</feature>
<dbReference type="GO" id="GO:0009097">
    <property type="term" value="P:isoleucine biosynthetic process"/>
    <property type="evidence" value="ECO:0007669"/>
    <property type="project" value="TreeGrafter"/>
</dbReference>
<dbReference type="Pfam" id="PF02776">
    <property type="entry name" value="TPP_enzyme_N"/>
    <property type="match status" value="1"/>
</dbReference>
<dbReference type="CDD" id="cd07035">
    <property type="entry name" value="TPP_PYR_POX_like"/>
    <property type="match status" value="1"/>
</dbReference>
<keyword evidence="2 3" id="KW-0786">Thiamine pyrophosphate</keyword>
<evidence type="ECO:0000256" key="3">
    <source>
        <dbReference type="RuleBase" id="RU362132"/>
    </source>
</evidence>
<dbReference type="CDD" id="cd00568">
    <property type="entry name" value="TPP_enzymes"/>
    <property type="match status" value="1"/>
</dbReference>
<dbReference type="InterPro" id="IPR029035">
    <property type="entry name" value="DHS-like_NAD/FAD-binding_dom"/>
</dbReference>
<dbReference type="GO" id="GO:0009099">
    <property type="term" value="P:L-valine biosynthetic process"/>
    <property type="evidence" value="ECO:0007669"/>
    <property type="project" value="TreeGrafter"/>
</dbReference>
<dbReference type="GO" id="GO:0000287">
    <property type="term" value="F:magnesium ion binding"/>
    <property type="evidence" value="ECO:0007669"/>
    <property type="project" value="InterPro"/>
</dbReference>
<dbReference type="GO" id="GO:0003984">
    <property type="term" value="F:acetolactate synthase activity"/>
    <property type="evidence" value="ECO:0007669"/>
    <property type="project" value="TreeGrafter"/>
</dbReference>
<protein>
    <submittedName>
        <fullName evidence="7">Thiamine pyrophosphate-binding protein</fullName>
    </submittedName>
</protein>
<reference evidence="8" key="1">
    <citation type="submission" date="2021-04" db="EMBL/GenBank/DDBJ databases">
        <title>A novel Synergistetes isolate from a pyrite-forming mixed culture.</title>
        <authorList>
            <person name="Bunk B."/>
            <person name="Sproer C."/>
            <person name="Spring S."/>
            <person name="Pester M."/>
        </authorList>
    </citation>
    <scope>NUCLEOTIDE SEQUENCE [LARGE SCALE GENOMIC DNA]</scope>
    <source>
        <strain evidence="8">J.5.4.2-T.3.5.2</strain>
    </source>
</reference>
<name>A0A9Q7AFM9_9BACT</name>
<dbReference type="FunFam" id="3.40.50.970:FF:000007">
    <property type="entry name" value="Acetolactate synthase"/>
    <property type="match status" value="1"/>
</dbReference>
<comment type="similarity">
    <text evidence="1 3">Belongs to the TPP enzyme family.</text>
</comment>
<dbReference type="InterPro" id="IPR012000">
    <property type="entry name" value="Thiamin_PyroP_enz_cen_dom"/>
</dbReference>
<dbReference type="GO" id="GO:0030976">
    <property type="term" value="F:thiamine pyrophosphate binding"/>
    <property type="evidence" value="ECO:0007669"/>
    <property type="project" value="InterPro"/>
</dbReference>
<dbReference type="InterPro" id="IPR012001">
    <property type="entry name" value="Thiamin_PyroP_enz_TPP-bd_dom"/>
</dbReference>
<evidence type="ECO:0000256" key="2">
    <source>
        <dbReference type="ARBA" id="ARBA00023052"/>
    </source>
</evidence>
<proteinExistence type="inferred from homology"/>
<evidence type="ECO:0000256" key="1">
    <source>
        <dbReference type="ARBA" id="ARBA00007812"/>
    </source>
</evidence>
<dbReference type="Gene3D" id="3.40.50.970">
    <property type="match status" value="2"/>
</dbReference>
<evidence type="ECO:0000313" key="8">
    <source>
        <dbReference type="Proteomes" id="UP000671879"/>
    </source>
</evidence>
<dbReference type="Gene3D" id="3.40.50.1220">
    <property type="entry name" value="TPP-binding domain"/>
    <property type="match status" value="1"/>
</dbReference>
<dbReference type="Pfam" id="PF02775">
    <property type="entry name" value="TPP_enzyme_C"/>
    <property type="match status" value="1"/>
</dbReference>
<evidence type="ECO:0000259" key="6">
    <source>
        <dbReference type="Pfam" id="PF02776"/>
    </source>
</evidence>
<evidence type="ECO:0000313" key="7">
    <source>
        <dbReference type="EMBL" id="QTX32344.1"/>
    </source>
</evidence>
<dbReference type="InterPro" id="IPR045229">
    <property type="entry name" value="TPP_enz"/>
</dbReference>
<dbReference type="GO" id="GO:0050660">
    <property type="term" value="F:flavin adenine dinucleotide binding"/>
    <property type="evidence" value="ECO:0007669"/>
    <property type="project" value="TreeGrafter"/>
</dbReference>
<dbReference type="EMBL" id="CP072943">
    <property type="protein sequence ID" value="QTX32344.1"/>
    <property type="molecule type" value="Genomic_DNA"/>
</dbReference>
<gene>
    <name evidence="7" type="ORF">KAR29_13765</name>
</gene>
<dbReference type="SUPFAM" id="SSF52518">
    <property type="entry name" value="Thiamin diphosphate-binding fold (THDP-binding)"/>
    <property type="match status" value="2"/>
</dbReference>
<dbReference type="GO" id="GO:0005948">
    <property type="term" value="C:acetolactate synthase complex"/>
    <property type="evidence" value="ECO:0007669"/>
    <property type="project" value="TreeGrafter"/>
</dbReference>
<dbReference type="AlphaFoldDB" id="A0A9Q7AFM9"/>
<dbReference type="SUPFAM" id="SSF52467">
    <property type="entry name" value="DHS-like NAD/FAD-binding domain"/>
    <property type="match status" value="1"/>
</dbReference>
<feature type="domain" description="Thiamine pyrophosphate enzyme N-terminal TPP-binding" evidence="6">
    <location>
        <begin position="5"/>
        <end position="120"/>
    </location>
</feature>
<dbReference type="RefSeq" id="WP_274373572.1">
    <property type="nucleotide sequence ID" value="NZ_CP072943.1"/>
</dbReference>
<organism evidence="7 8">
    <name type="scientific">Aminithiophilus ramosus</name>
    <dbReference type="NCBI Taxonomy" id="3029084"/>
    <lineage>
        <taxon>Bacteria</taxon>
        <taxon>Thermotogati</taxon>
        <taxon>Synergistota</taxon>
        <taxon>Synergistia</taxon>
        <taxon>Synergistales</taxon>
        <taxon>Aminithiophilaceae</taxon>
        <taxon>Aminithiophilus</taxon>
    </lineage>
</organism>
<dbReference type="InterPro" id="IPR029061">
    <property type="entry name" value="THDP-binding"/>
</dbReference>
<dbReference type="KEGG" id="aram:KAR29_13765"/>
<feature type="domain" description="Thiamine pyrophosphate enzyme TPP-binding" evidence="5">
    <location>
        <begin position="396"/>
        <end position="530"/>
    </location>
</feature>
<sequence>MNVRTGAAQAVKTLEILGVKTLFGIPGIHNLDLYDALLDSPIEVLTTRHEQGAAFAADGYGRMTGEPGVALVIGGPGLTNALTPLGQAFHDSVPLLLLSSDVPRAYGKSRRGFLHELRDGQGMARSVCKESLAVTEAADIAPAIERGWTLCRQGRPGPVHVQIPLDLLAQRGSFDDPRPPRRPSAPLLPQEPFDEALSLLREAPQAAFVAGGGARHARSLTELVEKLGAPLATTCAGKGILDEGHPLSLGTTLHLAPVRTFLESVDVLVVVGSELSPTDLWENPLRPRGKVIRVDVDPSHFTASPQADVALAADGDLVVGALAAALERRPYSVEERGRTVRRLLDEARSSLPSVTGLGPLADEVRSFLRALRRGLPREGVLFADMTTPAYMALSEFPVAEAGLFFHPVGFGTLGWALPAALGARAADRQRPLVVLCGDGGFQFTLPELALAVESRLPLVIVIWNDGGFGEIRRNEELRHRGRTLAVDQSLPDLPALARAYGVDASVLFSPRELETALSQALASGKTTLIDYRSGGQGR</sequence>
<accession>A0A9Q7AFM9</accession>
<keyword evidence="8" id="KW-1185">Reference proteome</keyword>
<dbReference type="InterPro" id="IPR011766">
    <property type="entry name" value="TPP_enzyme_TPP-bd"/>
</dbReference>